<dbReference type="Gene3D" id="3.50.50.60">
    <property type="entry name" value="FAD/NAD(P)-binding domain"/>
    <property type="match status" value="1"/>
</dbReference>
<dbReference type="GO" id="GO:0004497">
    <property type="term" value="F:monooxygenase activity"/>
    <property type="evidence" value="ECO:0007669"/>
    <property type="project" value="InterPro"/>
</dbReference>
<dbReference type="PANTHER" id="PTHR47356:SF2">
    <property type="entry name" value="FAD-BINDING DOMAIN-CONTAINING PROTEIN-RELATED"/>
    <property type="match status" value="1"/>
</dbReference>
<dbReference type="SUPFAM" id="SSF51905">
    <property type="entry name" value="FAD/NAD(P)-binding domain"/>
    <property type="match status" value="1"/>
</dbReference>
<keyword evidence="7" id="KW-0560">Oxidoreductase</keyword>
<gene>
    <name evidence="10" type="ORF">N7493_005745</name>
</gene>
<feature type="domain" description="FAD-binding" evidence="9">
    <location>
        <begin position="9"/>
        <end position="352"/>
    </location>
</feature>
<evidence type="ECO:0000313" key="10">
    <source>
        <dbReference type="EMBL" id="KAJ5727925.1"/>
    </source>
</evidence>
<dbReference type="PRINTS" id="PR00420">
    <property type="entry name" value="RNGMNOXGNASE"/>
</dbReference>
<dbReference type="AlphaFoldDB" id="A0AAD6HNR9"/>
<keyword evidence="8" id="KW-0472">Membrane</keyword>
<keyword evidence="4" id="KW-0812">Transmembrane</keyword>
<reference evidence="10" key="1">
    <citation type="journal article" date="2023" name="IMA Fungus">
        <title>Comparative genomic study of the Penicillium genus elucidates a diverse pangenome and 15 lateral gene transfer events.</title>
        <authorList>
            <person name="Petersen C."/>
            <person name="Sorensen T."/>
            <person name="Nielsen M.R."/>
            <person name="Sondergaard T.E."/>
            <person name="Sorensen J.L."/>
            <person name="Fitzpatrick D.A."/>
            <person name="Frisvad J.C."/>
            <person name="Nielsen K.L."/>
        </authorList>
    </citation>
    <scope>NUCLEOTIDE SEQUENCE</scope>
    <source>
        <strain evidence="10">IBT 17514</strain>
    </source>
</reference>
<dbReference type="GO" id="GO:0071949">
    <property type="term" value="F:FAD binding"/>
    <property type="evidence" value="ECO:0007669"/>
    <property type="project" value="InterPro"/>
</dbReference>
<comment type="caution">
    <text evidence="10">The sequence shown here is derived from an EMBL/GenBank/DDBJ whole genome shotgun (WGS) entry which is preliminary data.</text>
</comment>
<evidence type="ECO:0000256" key="5">
    <source>
        <dbReference type="ARBA" id="ARBA00022827"/>
    </source>
</evidence>
<dbReference type="PANTHER" id="PTHR47356">
    <property type="entry name" value="FAD-DEPENDENT MONOOXYGENASE ASQG-RELATED"/>
    <property type="match status" value="1"/>
</dbReference>
<evidence type="ECO:0000313" key="11">
    <source>
        <dbReference type="Proteomes" id="UP001215712"/>
    </source>
</evidence>
<evidence type="ECO:0000256" key="8">
    <source>
        <dbReference type="ARBA" id="ARBA00023136"/>
    </source>
</evidence>
<dbReference type="Pfam" id="PF01494">
    <property type="entry name" value="FAD_binding_3"/>
    <property type="match status" value="1"/>
</dbReference>
<keyword evidence="6" id="KW-1133">Transmembrane helix</keyword>
<keyword evidence="5" id="KW-0274">FAD</keyword>
<comment type="subcellular location">
    <subcellularLocation>
        <location evidence="1">Membrane</location>
    </subcellularLocation>
</comment>
<protein>
    <recommendedName>
        <fullName evidence="9">FAD-binding domain-containing protein</fullName>
    </recommendedName>
</protein>
<evidence type="ECO:0000256" key="6">
    <source>
        <dbReference type="ARBA" id="ARBA00022989"/>
    </source>
</evidence>
<organism evidence="10 11">
    <name type="scientific">Penicillium malachiteum</name>
    <dbReference type="NCBI Taxonomy" id="1324776"/>
    <lineage>
        <taxon>Eukaryota</taxon>
        <taxon>Fungi</taxon>
        <taxon>Dikarya</taxon>
        <taxon>Ascomycota</taxon>
        <taxon>Pezizomycotina</taxon>
        <taxon>Eurotiomycetes</taxon>
        <taxon>Eurotiomycetidae</taxon>
        <taxon>Eurotiales</taxon>
        <taxon>Aspergillaceae</taxon>
        <taxon>Penicillium</taxon>
    </lineage>
</organism>
<reference evidence="10" key="2">
    <citation type="submission" date="2023-01" db="EMBL/GenBank/DDBJ databases">
        <authorList>
            <person name="Petersen C."/>
        </authorList>
    </citation>
    <scope>NUCLEOTIDE SEQUENCE</scope>
    <source>
        <strain evidence="10">IBT 17514</strain>
    </source>
</reference>
<dbReference type="InterPro" id="IPR002938">
    <property type="entry name" value="FAD-bd"/>
</dbReference>
<evidence type="ECO:0000256" key="3">
    <source>
        <dbReference type="ARBA" id="ARBA00022630"/>
    </source>
</evidence>
<dbReference type="EMBL" id="JAQJAN010000006">
    <property type="protein sequence ID" value="KAJ5727925.1"/>
    <property type="molecule type" value="Genomic_DNA"/>
</dbReference>
<sequence length="449" mass="50337">MTRTTRPFKVIISGGGVAGLSLALMLEKVGLDYVLLEAYSEFVSNKSGTGIAMLPNGNRILDQLGCYESLLQLAGQAIESISFKDPSGEPLAYTEGWQKRASERYGYMGLWCDRGTLLQVMYGQIEDKSRILTDKKVDIIQQTDNEVEVTTADGSVYRGDIIVGADGVHSRVRQEIAHQASKMGLGEEYAREDVPSTYSCLFGISGKMEGLPDATLDYVLNKKFSYIIGTGPENRTYWSLMKNLDRTFHGSEIPRFSEKDKEEMIKEHWNDKVAPGVAVSDLYNNRLRHGPLFMAPMREYVHKRWHLGRMMIIGDAAHHMTVIIGQGGNQAIESAAALTNHLVSALSNSGKEILSYEEVQGVFEGFQQTRFDRVTSMVELSHQRQLMDSLDTPELEEIMLHKFPATLPGSLLQRWDQTFEAAVCLHDLPLPTRDKTFRWADEPKVSKDS</sequence>
<keyword evidence="3" id="KW-0285">Flavoprotein</keyword>
<proteinExistence type="inferred from homology"/>
<keyword evidence="11" id="KW-1185">Reference proteome</keyword>
<accession>A0AAD6HNR9</accession>
<comment type="similarity">
    <text evidence="2">Belongs to the paxM FAD-dependent monooxygenase family.</text>
</comment>
<dbReference type="GO" id="GO:0016020">
    <property type="term" value="C:membrane"/>
    <property type="evidence" value="ECO:0007669"/>
    <property type="project" value="UniProtKB-SubCell"/>
</dbReference>
<evidence type="ECO:0000256" key="2">
    <source>
        <dbReference type="ARBA" id="ARBA00007992"/>
    </source>
</evidence>
<evidence type="ECO:0000256" key="7">
    <source>
        <dbReference type="ARBA" id="ARBA00023002"/>
    </source>
</evidence>
<evidence type="ECO:0000256" key="4">
    <source>
        <dbReference type="ARBA" id="ARBA00022692"/>
    </source>
</evidence>
<dbReference type="Proteomes" id="UP001215712">
    <property type="component" value="Unassembled WGS sequence"/>
</dbReference>
<evidence type="ECO:0000256" key="1">
    <source>
        <dbReference type="ARBA" id="ARBA00004370"/>
    </source>
</evidence>
<dbReference type="InterPro" id="IPR036188">
    <property type="entry name" value="FAD/NAD-bd_sf"/>
</dbReference>
<name>A0AAD6HNR9_9EURO</name>
<dbReference type="InterPro" id="IPR050562">
    <property type="entry name" value="FAD_mOase_fung"/>
</dbReference>
<evidence type="ECO:0000259" key="9">
    <source>
        <dbReference type="Pfam" id="PF01494"/>
    </source>
</evidence>